<feature type="compositionally biased region" description="Low complexity" evidence="1">
    <location>
        <begin position="59"/>
        <end position="80"/>
    </location>
</feature>
<evidence type="ECO:0000313" key="2">
    <source>
        <dbReference type="EMBL" id="KIK34941.1"/>
    </source>
</evidence>
<proteinExistence type="predicted"/>
<keyword evidence="3" id="KW-1185">Reference proteome</keyword>
<evidence type="ECO:0000256" key="1">
    <source>
        <dbReference type="SAM" id="MobiDB-lite"/>
    </source>
</evidence>
<sequence>MEKRLVILEPEQVACPRESTEWYLNAVLNFVVRISDADLRNLASPDARHSPITWEARASASSATPTISSSTISTQTMSQD</sequence>
<dbReference type="InParanoid" id="A0A0C9ZZJ5"/>
<dbReference type="EMBL" id="KN835684">
    <property type="protein sequence ID" value="KIK34941.1"/>
    <property type="molecule type" value="Genomic_DNA"/>
</dbReference>
<dbReference type="AlphaFoldDB" id="A0A0C9ZZJ5"/>
<evidence type="ECO:0000313" key="3">
    <source>
        <dbReference type="Proteomes" id="UP000054485"/>
    </source>
</evidence>
<organism evidence="2 3">
    <name type="scientific">Suillus luteus UH-Slu-Lm8-n1</name>
    <dbReference type="NCBI Taxonomy" id="930992"/>
    <lineage>
        <taxon>Eukaryota</taxon>
        <taxon>Fungi</taxon>
        <taxon>Dikarya</taxon>
        <taxon>Basidiomycota</taxon>
        <taxon>Agaricomycotina</taxon>
        <taxon>Agaricomycetes</taxon>
        <taxon>Agaricomycetidae</taxon>
        <taxon>Boletales</taxon>
        <taxon>Suillineae</taxon>
        <taxon>Suillaceae</taxon>
        <taxon>Suillus</taxon>
    </lineage>
</organism>
<dbReference type="HOGENOM" id="CLU_2591393_0_0_1"/>
<name>A0A0C9ZZJ5_9AGAM</name>
<reference evidence="3" key="2">
    <citation type="submission" date="2015-01" db="EMBL/GenBank/DDBJ databases">
        <title>Evolutionary Origins and Diversification of the Mycorrhizal Mutualists.</title>
        <authorList>
            <consortium name="DOE Joint Genome Institute"/>
            <consortium name="Mycorrhizal Genomics Consortium"/>
            <person name="Kohler A."/>
            <person name="Kuo A."/>
            <person name="Nagy L.G."/>
            <person name="Floudas D."/>
            <person name="Copeland A."/>
            <person name="Barry K.W."/>
            <person name="Cichocki N."/>
            <person name="Veneault-Fourrey C."/>
            <person name="LaButti K."/>
            <person name="Lindquist E.A."/>
            <person name="Lipzen A."/>
            <person name="Lundell T."/>
            <person name="Morin E."/>
            <person name="Murat C."/>
            <person name="Riley R."/>
            <person name="Ohm R."/>
            <person name="Sun H."/>
            <person name="Tunlid A."/>
            <person name="Henrissat B."/>
            <person name="Grigoriev I.V."/>
            <person name="Hibbett D.S."/>
            <person name="Martin F."/>
        </authorList>
    </citation>
    <scope>NUCLEOTIDE SEQUENCE [LARGE SCALE GENOMIC DNA]</scope>
    <source>
        <strain evidence="3">UH-Slu-Lm8-n1</strain>
    </source>
</reference>
<dbReference type="Proteomes" id="UP000054485">
    <property type="component" value="Unassembled WGS sequence"/>
</dbReference>
<gene>
    <name evidence="2" type="ORF">CY34DRAFT_17373</name>
</gene>
<accession>A0A0C9ZZJ5</accession>
<reference evidence="2 3" key="1">
    <citation type="submission" date="2014-04" db="EMBL/GenBank/DDBJ databases">
        <authorList>
            <consortium name="DOE Joint Genome Institute"/>
            <person name="Kuo A."/>
            <person name="Ruytinx J."/>
            <person name="Rineau F."/>
            <person name="Colpaert J."/>
            <person name="Kohler A."/>
            <person name="Nagy L.G."/>
            <person name="Floudas D."/>
            <person name="Copeland A."/>
            <person name="Barry K.W."/>
            <person name="Cichocki N."/>
            <person name="Veneault-Fourrey C."/>
            <person name="LaButti K."/>
            <person name="Lindquist E.A."/>
            <person name="Lipzen A."/>
            <person name="Lundell T."/>
            <person name="Morin E."/>
            <person name="Murat C."/>
            <person name="Sun H."/>
            <person name="Tunlid A."/>
            <person name="Henrissat B."/>
            <person name="Grigoriev I.V."/>
            <person name="Hibbett D.S."/>
            <person name="Martin F."/>
            <person name="Nordberg H.P."/>
            <person name="Cantor M.N."/>
            <person name="Hua S.X."/>
        </authorList>
    </citation>
    <scope>NUCLEOTIDE SEQUENCE [LARGE SCALE GENOMIC DNA]</scope>
    <source>
        <strain evidence="2 3">UH-Slu-Lm8-n1</strain>
    </source>
</reference>
<dbReference type="OrthoDB" id="28357at2759"/>
<feature type="region of interest" description="Disordered" evidence="1">
    <location>
        <begin position="55"/>
        <end position="80"/>
    </location>
</feature>
<protein>
    <submittedName>
        <fullName evidence="2">Unplaced genomic scaffold CY34scaffold_553, whole genome shotgun sequence</fullName>
    </submittedName>
</protein>